<sequence length="172" mass="19000">MLNMRPVFLLQILLFPSAAVLESSATIEERTCWFPCVPQYETAIITERATPPFRGVTSSFQTAISSYPAHRIVSGLGESATNGMLNMRPVFLLQVSHVYCYRSDERCLVVVPSIRTLMAIVCDCFQACKLLLCGDIELNPGPTAEEMLQSLLAGQQAIRGDLADVKDRLSKN</sequence>
<feature type="signal peptide" evidence="1">
    <location>
        <begin position="1"/>
        <end position="19"/>
    </location>
</feature>
<dbReference type="EMBL" id="JABSTR010000001">
    <property type="protein sequence ID" value="KAH9359807.1"/>
    <property type="molecule type" value="Genomic_DNA"/>
</dbReference>
<dbReference type="OrthoDB" id="10619204at2759"/>
<reference evidence="2 3" key="1">
    <citation type="journal article" date="2020" name="Cell">
        <title>Large-Scale Comparative Analyses of Tick Genomes Elucidate Their Genetic Diversity and Vector Capacities.</title>
        <authorList>
            <consortium name="Tick Genome and Microbiome Consortium (TIGMIC)"/>
            <person name="Jia N."/>
            <person name="Wang J."/>
            <person name="Shi W."/>
            <person name="Du L."/>
            <person name="Sun Y."/>
            <person name="Zhan W."/>
            <person name="Jiang J.F."/>
            <person name="Wang Q."/>
            <person name="Zhang B."/>
            <person name="Ji P."/>
            <person name="Bell-Sakyi L."/>
            <person name="Cui X.M."/>
            <person name="Yuan T.T."/>
            <person name="Jiang B.G."/>
            <person name="Yang W.F."/>
            <person name="Lam T.T."/>
            <person name="Chang Q.C."/>
            <person name="Ding S.J."/>
            <person name="Wang X.J."/>
            <person name="Zhu J.G."/>
            <person name="Ruan X.D."/>
            <person name="Zhao L."/>
            <person name="Wei J.T."/>
            <person name="Ye R.Z."/>
            <person name="Que T.C."/>
            <person name="Du C.H."/>
            <person name="Zhou Y.H."/>
            <person name="Cheng J.X."/>
            <person name="Dai P.F."/>
            <person name="Guo W.B."/>
            <person name="Han X.H."/>
            <person name="Huang E.J."/>
            <person name="Li L.F."/>
            <person name="Wei W."/>
            <person name="Gao Y.C."/>
            <person name="Liu J.Z."/>
            <person name="Shao H.Z."/>
            <person name="Wang X."/>
            <person name="Wang C.C."/>
            <person name="Yang T.C."/>
            <person name="Huo Q.B."/>
            <person name="Li W."/>
            <person name="Chen H.Y."/>
            <person name="Chen S.E."/>
            <person name="Zhou L.G."/>
            <person name="Ni X.B."/>
            <person name="Tian J.H."/>
            <person name="Sheng Y."/>
            <person name="Liu T."/>
            <person name="Pan Y.S."/>
            <person name="Xia L.Y."/>
            <person name="Li J."/>
            <person name="Zhao F."/>
            <person name="Cao W.C."/>
        </authorList>
    </citation>
    <scope>NUCLEOTIDE SEQUENCE [LARGE SCALE GENOMIC DNA]</scope>
    <source>
        <strain evidence="2">HaeL-2018</strain>
    </source>
</reference>
<dbReference type="VEuPathDB" id="VectorBase:HLOH_042522"/>
<evidence type="ECO:0008006" key="4">
    <source>
        <dbReference type="Google" id="ProtNLM"/>
    </source>
</evidence>
<proteinExistence type="predicted"/>
<comment type="caution">
    <text evidence="2">The sequence shown here is derived from an EMBL/GenBank/DDBJ whole genome shotgun (WGS) entry which is preliminary data.</text>
</comment>
<evidence type="ECO:0000313" key="3">
    <source>
        <dbReference type="Proteomes" id="UP000821853"/>
    </source>
</evidence>
<accession>A0A9J6FAS7</accession>
<name>A0A9J6FAS7_HAELO</name>
<feature type="chain" id="PRO_5039938557" description="Secreted protein" evidence="1">
    <location>
        <begin position="20"/>
        <end position="172"/>
    </location>
</feature>
<evidence type="ECO:0000313" key="2">
    <source>
        <dbReference type="EMBL" id="KAH9359807.1"/>
    </source>
</evidence>
<keyword evidence="1" id="KW-0732">Signal</keyword>
<keyword evidence="3" id="KW-1185">Reference proteome</keyword>
<organism evidence="2 3">
    <name type="scientific">Haemaphysalis longicornis</name>
    <name type="common">Bush tick</name>
    <dbReference type="NCBI Taxonomy" id="44386"/>
    <lineage>
        <taxon>Eukaryota</taxon>
        <taxon>Metazoa</taxon>
        <taxon>Ecdysozoa</taxon>
        <taxon>Arthropoda</taxon>
        <taxon>Chelicerata</taxon>
        <taxon>Arachnida</taxon>
        <taxon>Acari</taxon>
        <taxon>Parasitiformes</taxon>
        <taxon>Ixodida</taxon>
        <taxon>Ixodoidea</taxon>
        <taxon>Ixodidae</taxon>
        <taxon>Haemaphysalinae</taxon>
        <taxon>Haemaphysalis</taxon>
    </lineage>
</organism>
<dbReference type="Proteomes" id="UP000821853">
    <property type="component" value="Chromosome 1"/>
</dbReference>
<protein>
    <recommendedName>
        <fullName evidence="4">Secreted protein</fullName>
    </recommendedName>
</protein>
<dbReference type="AlphaFoldDB" id="A0A9J6FAS7"/>
<dbReference type="OMA" id="MLNMRPV"/>
<evidence type="ECO:0000256" key="1">
    <source>
        <dbReference type="SAM" id="SignalP"/>
    </source>
</evidence>
<gene>
    <name evidence="2" type="ORF">HPB48_015820</name>
</gene>